<dbReference type="Pfam" id="PF02803">
    <property type="entry name" value="Thiolase_C"/>
    <property type="match status" value="1"/>
</dbReference>
<organism evidence="4 5">
    <name type="scientific">Mycetohabitans rhizoxinica</name>
    <dbReference type="NCBI Taxonomy" id="412963"/>
    <lineage>
        <taxon>Bacteria</taxon>
        <taxon>Pseudomonadati</taxon>
        <taxon>Pseudomonadota</taxon>
        <taxon>Betaproteobacteria</taxon>
        <taxon>Burkholderiales</taxon>
        <taxon>Burkholderiaceae</taxon>
        <taxon>Mycetohabitans</taxon>
    </lineage>
</organism>
<feature type="transmembrane region" description="Helical" evidence="2">
    <location>
        <begin position="70"/>
        <end position="88"/>
    </location>
</feature>
<evidence type="ECO:0000313" key="4">
    <source>
        <dbReference type="EMBL" id="WXK39433.1"/>
    </source>
</evidence>
<feature type="region of interest" description="Disordered" evidence="1">
    <location>
        <begin position="1"/>
        <end position="30"/>
    </location>
</feature>
<dbReference type="InterPro" id="IPR020617">
    <property type="entry name" value="Thiolase_C"/>
</dbReference>
<dbReference type="InterPro" id="IPR016039">
    <property type="entry name" value="Thiolase-like"/>
</dbReference>
<proteinExistence type="predicted"/>
<gene>
    <name evidence="4" type="ORF">IHE29_09180</name>
</gene>
<keyword evidence="2" id="KW-1133">Transmembrane helix</keyword>
<feature type="domain" description="Thiolase C-terminal" evidence="3">
    <location>
        <begin position="50"/>
        <end position="90"/>
    </location>
</feature>
<name>A0ABZ2PZB7_9BURK</name>
<dbReference type="Proteomes" id="UP001493153">
    <property type="component" value="Chromosome"/>
</dbReference>
<evidence type="ECO:0000256" key="2">
    <source>
        <dbReference type="SAM" id="Phobius"/>
    </source>
</evidence>
<reference evidence="4 5" key="1">
    <citation type="submission" date="2020-09" db="EMBL/GenBank/DDBJ databases">
        <title>Genome sequences of Mycetohabitans spp.</title>
        <authorList>
            <person name="Carter M.E."/>
            <person name="Carpenter S.C.D."/>
            <person name="Bogdanove A.J."/>
        </authorList>
    </citation>
    <scope>NUCLEOTIDE SEQUENCE [LARGE SCALE GENOMIC DNA]</scope>
    <source>
        <strain evidence="4 5">B12</strain>
    </source>
</reference>
<sequence length="91" mass="9418">MSGSSASWRANDCTYESPGRSPPAGRPASGAGPLAETLGFEVVVCCIVLACVSARLTLTATYELQRRAGRFVLATMCIGVGQGIALALERV</sequence>
<dbReference type="EMBL" id="CP062176">
    <property type="protein sequence ID" value="WXK39433.1"/>
    <property type="molecule type" value="Genomic_DNA"/>
</dbReference>
<evidence type="ECO:0000259" key="3">
    <source>
        <dbReference type="Pfam" id="PF02803"/>
    </source>
</evidence>
<evidence type="ECO:0000256" key="1">
    <source>
        <dbReference type="SAM" id="MobiDB-lite"/>
    </source>
</evidence>
<dbReference type="Gene3D" id="3.40.47.10">
    <property type="match status" value="1"/>
</dbReference>
<keyword evidence="2" id="KW-0812">Transmembrane</keyword>
<accession>A0ABZ2PZB7</accession>
<protein>
    <recommendedName>
        <fullName evidence="3">Thiolase C-terminal domain-containing protein</fullName>
    </recommendedName>
</protein>
<feature type="transmembrane region" description="Helical" evidence="2">
    <location>
        <begin position="38"/>
        <end position="58"/>
    </location>
</feature>
<dbReference type="SUPFAM" id="SSF53901">
    <property type="entry name" value="Thiolase-like"/>
    <property type="match status" value="1"/>
</dbReference>
<keyword evidence="2" id="KW-0472">Membrane</keyword>
<keyword evidence="5" id="KW-1185">Reference proteome</keyword>
<evidence type="ECO:0000313" key="5">
    <source>
        <dbReference type="Proteomes" id="UP001493153"/>
    </source>
</evidence>